<protein>
    <submittedName>
        <fullName evidence="4">GNAT superfamily N-acetyltransferase</fullName>
    </submittedName>
</protein>
<dbReference type="EMBL" id="JACHWU010000001">
    <property type="protein sequence ID" value="MBB3050397.1"/>
    <property type="molecule type" value="Genomic_DNA"/>
</dbReference>
<gene>
    <name evidence="4" type="ORF">FHS23_001392</name>
</gene>
<dbReference type="PANTHER" id="PTHR10545:SF29">
    <property type="entry name" value="GH14572P-RELATED"/>
    <property type="match status" value="1"/>
</dbReference>
<evidence type="ECO:0000313" key="4">
    <source>
        <dbReference type="EMBL" id="MBB3050397.1"/>
    </source>
</evidence>
<proteinExistence type="predicted"/>
<evidence type="ECO:0000256" key="2">
    <source>
        <dbReference type="ARBA" id="ARBA00023315"/>
    </source>
</evidence>
<sequence>MTCAELHLMPVRDATPEDVEDICLLIEEHARYEGKDDLVLDRGDMAKHLFGPEPKAWVVIAEAEPDGAAGERVTAGMALCAWTFPSWDAKPGVFLDDLFVKPEFRRYGLGRELMAELGRRTGGRVEWDMQVGNAKAEAFYASLGGKPVEGWVKYRWVPDQG</sequence>
<comment type="caution">
    <text evidence="4">The sequence shown here is derived from an EMBL/GenBank/DDBJ whole genome shotgun (WGS) entry which is preliminary data.</text>
</comment>
<name>A0A839S0X3_9PSEU</name>
<dbReference type="SUPFAM" id="SSF55729">
    <property type="entry name" value="Acyl-CoA N-acyltransferases (Nat)"/>
    <property type="match status" value="1"/>
</dbReference>
<accession>A0A839S0X3</accession>
<evidence type="ECO:0000313" key="5">
    <source>
        <dbReference type="Proteomes" id="UP000550714"/>
    </source>
</evidence>
<keyword evidence="1 4" id="KW-0808">Transferase</keyword>
<dbReference type="AlphaFoldDB" id="A0A839S0X3"/>
<dbReference type="InterPro" id="IPR000182">
    <property type="entry name" value="GNAT_dom"/>
</dbReference>
<dbReference type="GO" id="GO:0008080">
    <property type="term" value="F:N-acetyltransferase activity"/>
    <property type="evidence" value="ECO:0007669"/>
    <property type="project" value="TreeGrafter"/>
</dbReference>
<dbReference type="Pfam" id="PF00583">
    <property type="entry name" value="Acetyltransf_1"/>
    <property type="match status" value="1"/>
</dbReference>
<dbReference type="InterPro" id="IPR051016">
    <property type="entry name" value="Diverse_Substrate_AcTransf"/>
</dbReference>
<reference evidence="4 5" key="1">
    <citation type="submission" date="2020-08" db="EMBL/GenBank/DDBJ databases">
        <title>Genomic Encyclopedia of Type Strains, Phase III (KMG-III): the genomes of soil and plant-associated and newly described type strains.</title>
        <authorList>
            <person name="Whitman W."/>
        </authorList>
    </citation>
    <scope>NUCLEOTIDE SEQUENCE [LARGE SCALE GENOMIC DNA]</scope>
    <source>
        <strain evidence="4 5">CECT 8577</strain>
    </source>
</reference>
<keyword evidence="5" id="KW-1185">Reference proteome</keyword>
<evidence type="ECO:0000256" key="1">
    <source>
        <dbReference type="ARBA" id="ARBA00022679"/>
    </source>
</evidence>
<dbReference type="Gene3D" id="3.40.630.30">
    <property type="match status" value="1"/>
</dbReference>
<organism evidence="4 5">
    <name type="scientific">Prauserella isguenensis</name>
    <dbReference type="NCBI Taxonomy" id="1470180"/>
    <lineage>
        <taxon>Bacteria</taxon>
        <taxon>Bacillati</taxon>
        <taxon>Actinomycetota</taxon>
        <taxon>Actinomycetes</taxon>
        <taxon>Pseudonocardiales</taxon>
        <taxon>Pseudonocardiaceae</taxon>
        <taxon>Prauserella</taxon>
    </lineage>
</organism>
<dbReference type="PROSITE" id="PS51186">
    <property type="entry name" value="GNAT"/>
    <property type="match status" value="1"/>
</dbReference>
<dbReference type="Proteomes" id="UP000550714">
    <property type="component" value="Unassembled WGS sequence"/>
</dbReference>
<evidence type="ECO:0000259" key="3">
    <source>
        <dbReference type="PROSITE" id="PS51186"/>
    </source>
</evidence>
<feature type="domain" description="N-acetyltransferase" evidence="3">
    <location>
        <begin position="9"/>
        <end position="161"/>
    </location>
</feature>
<dbReference type="InterPro" id="IPR016181">
    <property type="entry name" value="Acyl_CoA_acyltransferase"/>
</dbReference>
<dbReference type="PANTHER" id="PTHR10545">
    <property type="entry name" value="DIAMINE N-ACETYLTRANSFERASE"/>
    <property type="match status" value="1"/>
</dbReference>
<keyword evidence="2" id="KW-0012">Acyltransferase</keyword>
<dbReference type="CDD" id="cd04301">
    <property type="entry name" value="NAT_SF"/>
    <property type="match status" value="1"/>
</dbReference>